<comment type="caution">
    <text evidence="4">The sequence shown here is derived from an EMBL/GenBank/DDBJ whole genome shotgun (WGS) entry which is preliminary data.</text>
</comment>
<dbReference type="Pfam" id="PF13186">
    <property type="entry name" value="SPASM"/>
    <property type="match status" value="1"/>
</dbReference>
<gene>
    <name evidence="4" type="ORF">CQA66_02500</name>
</gene>
<organism evidence="4 5">
    <name type="scientific">Helicobacter aurati</name>
    <dbReference type="NCBI Taxonomy" id="137778"/>
    <lineage>
        <taxon>Bacteria</taxon>
        <taxon>Pseudomonadati</taxon>
        <taxon>Campylobacterota</taxon>
        <taxon>Epsilonproteobacteria</taxon>
        <taxon>Campylobacterales</taxon>
        <taxon>Helicobacteraceae</taxon>
        <taxon>Helicobacter</taxon>
    </lineage>
</organism>
<reference evidence="4 5" key="1">
    <citation type="submission" date="2018-04" db="EMBL/GenBank/DDBJ databases">
        <title>Novel Campyloabacter and Helicobacter Species and Strains.</title>
        <authorList>
            <person name="Mannion A.J."/>
            <person name="Shen Z."/>
            <person name="Fox J.G."/>
        </authorList>
    </citation>
    <scope>NUCLEOTIDE SEQUENCE [LARGE SCALE GENOMIC DNA]</scope>
    <source>
        <strain evidence="4 5">MIT 97-5075</strain>
    </source>
</reference>
<name>A0A3D8J7E4_9HELI</name>
<evidence type="ECO:0000256" key="1">
    <source>
        <dbReference type="ARBA" id="ARBA00001966"/>
    </source>
</evidence>
<evidence type="ECO:0000256" key="2">
    <source>
        <dbReference type="ARBA" id="ARBA00022485"/>
    </source>
</evidence>
<dbReference type="Proteomes" id="UP000256424">
    <property type="component" value="Unassembled WGS sequence"/>
</dbReference>
<dbReference type="PANTHER" id="PTHR43787:SF10">
    <property type="entry name" value="COFACTOR MODIFYING PROTEIN"/>
    <property type="match status" value="1"/>
</dbReference>
<comment type="cofactor">
    <cofactor evidence="1">
        <name>[4Fe-4S] cluster</name>
        <dbReference type="ChEBI" id="CHEBI:49883"/>
    </cofactor>
</comment>
<proteinExistence type="predicted"/>
<dbReference type="InterPro" id="IPR013785">
    <property type="entry name" value="Aldolase_TIM"/>
</dbReference>
<feature type="domain" description="4Fe4S-binding SPASM" evidence="3">
    <location>
        <begin position="251"/>
        <end position="316"/>
    </location>
</feature>
<dbReference type="Gene3D" id="3.20.20.70">
    <property type="entry name" value="Aldolase class I"/>
    <property type="match status" value="1"/>
</dbReference>
<keyword evidence="2" id="KW-0004">4Fe-4S</keyword>
<dbReference type="PANTHER" id="PTHR43787">
    <property type="entry name" value="FEMO COFACTOR BIOSYNTHESIS PROTEIN NIFB-RELATED"/>
    <property type="match status" value="1"/>
</dbReference>
<dbReference type="RefSeq" id="WP_104762737.1">
    <property type="nucleotide sequence ID" value="NZ_FZPM01000006.1"/>
</dbReference>
<evidence type="ECO:0000313" key="4">
    <source>
        <dbReference type="EMBL" id="RDU73115.1"/>
    </source>
</evidence>
<dbReference type="SUPFAM" id="SSF102114">
    <property type="entry name" value="Radical SAM enzymes"/>
    <property type="match status" value="1"/>
</dbReference>
<dbReference type="AlphaFoldDB" id="A0A3D8J7E4"/>
<keyword evidence="5" id="KW-1185">Reference proteome</keyword>
<evidence type="ECO:0000259" key="3">
    <source>
        <dbReference type="Pfam" id="PF13186"/>
    </source>
</evidence>
<keyword evidence="2" id="KW-0408">Iron</keyword>
<keyword evidence="2" id="KW-0411">Iron-sulfur</keyword>
<dbReference type="OrthoDB" id="9805809at2"/>
<dbReference type="GO" id="GO:0051539">
    <property type="term" value="F:4 iron, 4 sulfur cluster binding"/>
    <property type="evidence" value="ECO:0007669"/>
    <property type="project" value="UniProtKB-KW"/>
</dbReference>
<evidence type="ECO:0000313" key="5">
    <source>
        <dbReference type="Proteomes" id="UP000256424"/>
    </source>
</evidence>
<dbReference type="InterPro" id="IPR058240">
    <property type="entry name" value="rSAM_sf"/>
</dbReference>
<accession>A0A3D8J7E4</accession>
<dbReference type="EMBL" id="NXLW01000003">
    <property type="protein sequence ID" value="RDU73115.1"/>
    <property type="molecule type" value="Genomic_DNA"/>
</dbReference>
<protein>
    <submittedName>
        <fullName evidence="4">Radical SAM/SPASM domain-containing protein</fullName>
    </submittedName>
</protein>
<keyword evidence="2" id="KW-0479">Metal-binding</keyword>
<sequence length="322" mass="36900">MKRFEKIYIELTDYCGLCCGFCPNSRRIQPYSWQAAENPHVISSLKGSEENNKGQSLRTIMPLSLFQSLCEQITGKTRRVCLHILGDPLSIHNLVEYIEILRFYKLQVDLVTTGLFLRQSDFAMLTAYPFVQISFSLSAFLANPNRLHDIHLQRIFAFCDYNLMQESPIFINLRLHNKDIASNSPYFREILRNIASHFNIPHENVFNQIYKRVRLAKKTLLVATRSFEWIRKDSINDVLSDGVKTKPRRFCHGAYSQIGILCNGDVVPCCIDYSGAACFGSIKTQKLHQILTSKVFQEFKHKLGIGEPASSLCEKCGYVVAR</sequence>
<dbReference type="InterPro" id="IPR023885">
    <property type="entry name" value="4Fe4S-binding_SPASM_dom"/>
</dbReference>